<dbReference type="EMBL" id="UFRN01000002">
    <property type="protein sequence ID" value="SUT89417.1"/>
    <property type="molecule type" value="Genomic_DNA"/>
</dbReference>
<dbReference type="AlphaFoldDB" id="A0A380TPW6"/>
<keyword evidence="8 10" id="KW-0186">Copper</keyword>
<dbReference type="PROSITE" id="PS00087">
    <property type="entry name" value="SOD_CU_ZN_1"/>
    <property type="match status" value="1"/>
</dbReference>
<evidence type="ECO:0000256" key="3">
    <source>
        <dbReference type="ARBA" id="ARBA00011738"/>
    </source>
</evidence>
<evidence type="ECO:0000256" key="11">
    <source>
        <dbReference type="SAM" id="MobiDB-lite"/>
    </source>
</evidence>
<dbReference type="FunFam" id="2.60.40.200:FF:000002">
    <property type="entry name" value="Superoxide dismutase [Cu-Zn]"/>
    <property type="match status" value="1"/>
</dbReference>
<dbReference type="EC" id="1.15.1.1" evidence="10"/>
<keyword evidence="6" id="KW-0574">Periplasm</keyword>
<feature type="domain" description="Superoxide dismutase copper/zinc binding" evidence="13">
    <location>
        <begin position="55"/>
        <end position="189"/>
    </location>
</feature>
<protein>
    <recommendedName>
        <fullName evidence="10">Superoxide dismutase [Cu-Zn]</fullName>
        <ecNumber evidence="10">1.15.1.1</ecNumber>
    </recommendedName>
</protein>
<accession>A0A380TPW6</accession>
<reference evidence="14 15" key="1">
    <citation type="submission" date="2018-06" db="EMBL/GenBank/DDBJ databases">
        <authorList>
            <consortium name="Pathogen Informatics"/>
            <person name="Doyle S."/>
        </authorList>
    </citation>
    <scope>NUCLEOTIDE SEQUENCE [LARGE SCALE GENOMIC DNA]</scope>
    <source>
        <strain evidence="14 15">NCTC4191</strain>
    </source>
</reference>
<evidence type="ECO:0000313" key="14">
    <source>
        <dbReference type="EMBL" id="SUT89417.1"/>
    </source>
</evidence>
<feature type="region of interest" description="Disordered" evidence="11">
    <location>
        <begin position="162"/>
        <end position="190"/>
    </location>
</feature>
<dbReference type="PANTHER" id="PTHR10003">
    <property type="entry name" value="SUPEROXIDE DISMUTASE CU-ZN -RELATED"/>
    <property type="match status" value="1"/>
</dbReference>
<evidence type="ECO:0000256" key="6">
    <source>
        <dbReference type="ARBA" id="ARBA00022764"/>
    </source>
</evidence>
<dbReference type="InterPro" id="IPR024134">
    <property type="entry name" value="SOD_Cu/Zn_/chaperone"/>
</dbReference>
<keyword evidence="9" id="KW-1015">Disulfide bond</keyword>
<evidence type="ECO:0000259" key="13">
    <source>
        <dbReference type="Pfam" id="PF00080"/>
    </source>
</evidence>
<evidence type="ECO:0000313" key="15">
    <source>
        <dbReference type="Proteomes" id="UP000254253"/>
    </source>
</evidence>
<dbReference type="SUPFAM" id="SSF49329">
    <property type="entry name" value="Cu,Zn superoxide dismutase-like"/>
    <property type="match status" value="1"/>
</dbReference>
<dbReference type="GO" id="GO:0005507">
    <property type="term" value="F:copper ion binding"/>
    <property type="evidence" value="ECO:0007669"/>
    <property type="project" value="InterPro"/>
</dbReference>
<comment type="function">
    <text evidence="10">Destroys radicals which are normally produced within the cells and which are toxic to biological systems.</text>
</comment>
<keyword evidence="15" id="KW-1185">Reference proteome</keyword>
<evidence type="ECO:0000256" key="12">
    <source>
        <dbReference type="SAM" id="SignalP"/>
    </source>
</evidence>
<dbReference type="NCBIfam" id="NF007628">
    <property type="entry name" value="PRK10290.1"/>
    <property type="match status" value="1"/>
</dbReference>
<dbReference type="InterPro" id="IPR001424">
    <property type="entry name" value="SOD_Cu_Zn_dom"/>
</dbReference>
<dbReference type="CDD" id="cd00305">
    <property type="entry name" value="Cu-Zn_Superoxide_Dismutase"/>
    <property type="match status" value="1"/>
</dbReference>
<name>A0A380TPW6_ACTLI</name>
<comment type="catalytic activity">
    <reaction evidence="10">
        <text>2 superoxide + 2 H(+) = H2O2 + O2</text>
        <dbReference type="Rhea" id="RHEA:20696"/>
        <dbReference type="ChEBI" id="CHEBI:15378"/>
        <dbReference type="ChEBI" id="CHEBI:15379"/>
        <dbReference type="ChEBI" id="CHEBI:16240"/>
        <dbReference type="ChEBI" id="CHEBI:18421"/>
        <dbReference type="EC" id="1.15.1.1"/>
    </reaction>
</comment>
<dbReference type="Gene3D" id="2.60.40.200">
    <property type="entry name" value="Superoxide dismutase, copper/zinc binding domain"/>
    <property type="match status" value="1"/>
</dbReference>
<dbReference type="Pfam" id="PF00080">
    <property type="entry name" value="Sod_Cu"/>
    <property type="match status" value="1"/>
</dbReference>
<keyword evidence="5 12" id="KW-0732">Signal</keyword>
<keyword evidence="7 10" id="KW-0862">Zinc</keyword>
<evidence type="ECO:0000256" key="2">
    <source>
        <dbReference type="ARBA" id="ARBA00010457"/>
    </source>
</evidence>
<comment type="similarity">
    <text evidence="2 10">Belongs to the Cu-Zn superoxide dismutase family.</text>
</comment>
<dbReference type="InterPro" id="IPR036423">
    <property type="entry name" value="SOD-like_Cu/Zn_dom_sf"/>
</dbReference>
<evidence type="ECO:0000256" key="8">
    <source>
        <dbReference type="ARBA" id="ARBA00023008"/>
    </source>
</evidence>
<dbReference type="GO" id="GO:0042597">
    <property type="term" value="C:periplasmic space"/>
    <property type="evidence" value="ECO:0007669"/>
    <property type="project" value="UniProtKB-SubCell"/>
</dbReference>
<organism evidence="14 15">
    <name type="scientific">Actinobacillus lignieresii</name>
    <dbReference type="NCBI Taxonomy" id="720"/>
    <lineage>
        <taxon>Bacteria</taxon>
        <taxon>Pseudomonadati</taxon>
        <taxon>Pseudomonadota</taxon>
        <taxon>Gammaproteobacteria</taxon>
        <taxon>Pasteurellales</taxon>
        <taxon>Pasteurellaceae</taxon>
        <taxon>Actinobacillus</taxon>
    </lineage>
</organism>
<comment type="cofactor">
    <cofactor evidence="10">
        <name>Zn(2+)</name>
        <dbReference type="ChEBI" id="CHEBI:29105"/>
    </cofactor>
    <text evidence="10">Binds 1 zinc ion per subunit.</text>
</comment>
<evidence type="ECO:0000256" key="1">
    <source>
        <dbReference type="ARBA" id="ARBA00004418"/>
    </source>
</evidence>
<evidence type="ECO:0000256" key="7">
    <source>
        <dbReference type="ARBA" id="ARBA00022833"/>
    </source>
</evidence>
<comment type="subcellular location">
    <subcellularLocation>
        <location evidence="1">Periplasm</location>
    </subcellularLocation>
</comment>
<dbReference type="GO" id="GO:0004784">
    <property type="term" value="F:superoxide dismutase activity"/>
    <property type="evidence" value="ECO:0007669"/>
    <property type="project" value="UniProtKB-EC"/>
</dbReference>
<evidence type="ECO:0000256" key="4">
    <source>
        <dbReference type="ARBA" id="ARBA00022723"/>
    </source>
</evidence>
<comment type="subunit">
    <text evidence="3">Homodimer.</text>
</comment>
<dbReference type="RefSeq" id="WP_115586435.1">
    <property type="nucleotide sequence ID" value="NZ_LR134169.1"/>
</dbReference>
<keyword evidence="10 14" id="KW-0560">Oxidoreductase</keyword>
<dbReference type="Proteomes" id="UP000254253">
    <property type="component" value="Unassembled WGS sequence"/>
</dbReference>
<keyword evidence="4 10" id="KW-0479">Metal-binding</keyword>
<dbReference type="InterPro" id="IPR018152">
    <property type="entry name" value="SOD_Cu/Zn_BS"/>
</dbReference>
<dbReference type="PROSITE" id="PS00332">
    <property type="entry name" value="SOD_CU_ZN_2"/>
    <property type="match status" value="1"/>
</dbReference>
<sequence length="190" mass="20088">MKLTNLALAFTLFGASAVAFAHADHDHKKADNSAVEKLVVQVQQLDPVKGNKDVGTVEITESAYGLVFTPHLHGLAQGLHGFHIHQNPSCEPKEKDGKLVAGLGAGGHWDPKDTKQHGYPWSDDAHLGDLPALTIAHDGSATNPVLAPRLKKLDEVKGHSLMIHEGGDNHSDHPAPLGGGGPRMACGVIK</sequence>
<feature type="chain" id="PRO_5016714699" description="Superoxide dismutase [Cu-Zn]" evidence="12">
    <location>
        <begin position="22"/>
        <end position="190"/>
    </location>
</feature>
<evidence type="ECO:0000256" key="9">
    <source>
        <dbReference type="ARBA" id="ARBA00023157"/>
    </source>
</evidence>
<evidence type="ECO:0000256" key="10">
    <source>
        <dbReference type="RuleBase" id="RU000393"/>
    </source>
</evidence>
<evidence type="ECO:0000256" key="5">
    <source>
        <dbReference type="ARBA" id="ARBA00022729"/>
    </source>
</evidence>
<feature type="signal peptide" evidence="12">
    <location>
        <begin position="1"/>
        <end position="21"/>
    </location>
</feature>
<comment type="cofactor">
    <cofactor evidence="10">
        <name>Cu cation</name>
        <dbReference type="ChEBI" id="CHEBI:23378"/>
    </cofactor>
    <text evidence="10">Binds 1 copper ion per subunit.</text>
</comment>
<proteinExistence type="inferred from homology"/>
<gene>
    <name evidence="14" type="primary">sodC</name>
    <name evidence="14" type="ORF">NCTC4191_00017</name>
</gene>